<dbReference type="RefSeq" id="WP_099875956.1">
    <property type="nucleotide sequence ID" value="NZ_CP024608.1"/>
</dbReference>
<dbReference type="InterPro" id="IPR025248">
    <property type="entry name" value="DUF4007"/>
</dbReference>
<proteinExistence type="predicted"/>
<dbReference type="KEGG" id="mass:CR152_15930"/>
<evidence type="ECO:0000259" key="1">
    <source>
        <dbReference type="Pfam" id="PF13182"/>
    </source>
</evidence>
<gene>
    <name evidence="2" type="ORF">CR152_15930</name>
</gene>
<keyword evidence="3" id="KW-1185">Reference proteome</keyword>
<name>A0A2D2DLJ0_9BURK</name>
<organism evidence="2 3">
    <name type="scientific">Massilia violaceinigra</name>
    <dbReference type="NCBI Taxonomy" id="2045208"/>
    <lineage>
        <taxon>Bacteria</taxon>
        <taxon>Pseudomonadati</taxon>
        <taxon>Pseudomonadota</taxon>
        <taxon>Betaproteobacteria</taxon>
        <taxon>Burkholderiales</taxon>
        <taxon>Oxalobacteraceae</taxon>
        <taxon>Telluria group</taxon>
        <taxon>Massilia</taxon>
    </lineage>
</organism>
<dbReference type="OrthoDB" id="747541at2"/>
<dbReference type="EMBL" id="CP024608">
    <property type="protein sequence ID" value="ATQ75848.1"/>
    <property type="molecule type" value="Genomic_DNA"/>
</dbReference>
<reference evidence="2" key="1">
    <citation type="submission" date="2017-10" db="EMBL/GenBank/DDBJ databases">
        <title>Massilia psychrophilum sp. nov., a novel purple-pigmented bacterium isolated from Tianshan glacier, Xinjiang Municipality, China.</title>
        <authorList>
            <person name="Wang H."/>
        </authorList>
    </citation>
    <scope>NUCLEOTIDE SEQUENCE [LARGE SCALE GENOMIC DNA]</scope>
    <source>
        <strain evidence="2">B2</strain>
    </source>
</reference>
<protein>
    <recommendedName>
        <fullName evidence="1">DUF4007 domain-containing protein</fullName>
    </recommendedName>
</protein>
<dbReference type="AlphaFoldDB" id="A0A2D2DLJ0"/>
<feature type="domain" description="DUF4007" evidence="1">
    <location>
        <begin position="13"/>
        <end position="307"/>
    </location>
</feature>
<accession>A0A2D2DLJ0</accession>
<dbReference type="Proteomes" id="UP000229897">
    <property type="component" value="Chromosome"/>
</dbReference>
<sequence length="308" mass="34024">MKKITSENAPAHFSGHETFPLRQMWLKKAYDQAKSGGIILKSTFTDDNAIAEFGVGKNMVGAIRHWALACNVMTDEGAPPGAYRVTEAANAILSDGGLDPYSENPTTAWYAHWWLAGKGHRSTTWKWLFNNVTTPMFSREELEAALTEYARGLDSNRKLAPATLSRDIDTCLRGYAPRSAGGSPEEYAEPMLGELGLISEERKGHFAFRRGPKATLHDGMFAYALLDFWDSAAPGLSSLAFEQIAFNEGSPGRVFKLDEDSIAERLQGLENLTRGALTWTDTAGLKQVHRDNAKTKNLSERMIEKAYA</sequence>
<dbReference type="Pfam" id="PF13182">
    <property type="entry name" value="DUF4007"/>
    <property type="match status" value="1"/>
</dbReference>
<evidence type="ECO:0000313" key="3">
    <source>
        <dbReference type="Proteomes" id="UP000229897"/>
    </source>
</evidence>
<evidence type="ECO:0000313" key="2">
    <source>
        <dbReference type="EMBL" id="ATQ75848.1"/>
    </source>
</evidence>